<protein>
    <recommendedName>
        <fullName evidence="2">Thioredoxin reductase</fullName>
    </recommendedName>
</protein>
<dbReference type="InterPro" id="IPR036188">
    <property type="entry name" value="FAD/NAD-bd_sf"/>
</dbReference>
<sequence>MWDGSWSTKTTVPGVLAAGNVIDPVFLQAISAADMGSMAALEAEKFLAEHSPDPAVRPIEAPEAEMVGA</sequence>
<evidence type="ECO:0000313" key="1">
    <source>
        <dbReference type="EMBL" id="VTZ66069.1"/>
    </source>
</evidence>
<accession>A0A508X8D5</accession>
<name>A0A508X8D5_9HYPH</name>
<proteinExistence type="predicted"/>
<dbReference type="SUPFAM" id="SSF51905">
    <property type="entry name" value="FAD/NAD(P)-binding domain"/>
    <property type="match status" value="1"/>
</dbReference>
<dbReference type="AlphaFoldDB" id="A0A508X8D5"/>
<dbReference type="EMBL" id="CABFNB010000167">
    <property type="protein sequence ID" value="VTZ66069.1"/>
    <property type="molecule type" value="Genomic_DNA"/>
</dbReference>
<evidence type="ECO:0008006" key="2">
    <source>
        <dbReference type="Google" id="ProtNLM"/>
    </source>
</evidence>
<dbReference type="Gene3D" id="3.50.50.60">
    <property type="entry name" value="FAD/NAD(P)-binding domain"/>
    <property type="match status" value="1"/>
</dbReference>
<dbReference type="Proteomes" id="UP000507954">
    <property type="component" value="Unassembled WGS sequence"/>
</dbReference>
<gene>
    <name evidence="1" type="ORF">EMEDMD4_950018</name>
</gene>
<reference evidence="1" key="1">
    <citation type="submission" date="2019-06" db="EMBL/GenBank/DDBJ databases">
        <authorList>
            <person name="Le Quere A."/>
            <person name="Colella S."/>
        </authorList>
    </citation>
    <scope>NUCLEOTIDE SEQUENCE</scope>
    <source>
        <strain evidence="1">EmedicaeMD41</strain>
    </source>
</reference>
<organism evidence="1">
    <name type="scientific">Sinorhizobium medicae</name>
    <dbReference type="NCBI Taxonomy" id="110321"/>
    <lineage>
        <taxon>Bacteria</taxon>
        <taxon>Pseudomonadati</taxon>
        <taxon>Pseudomonadota</taxon>
        <taxon>Alphaproteobacteria</taxon>
        <taxon>Hyphomicrobiales</taxon>
        <taxon>Rhizobiaceae</taxon>
        <taxon>Sinorhizobium/Ensifer group</taxon>
        <taxon>Sinorhizobium</taxon>
    </lineage>
</organism>